<evidence type="ECO:0000256" key="1">
    <source>
        <dbReference type="SAM" id="SignalP"/>
    </source>
</evidence>
<sequence length="149" mass="17052">MPAIQWTSLALLLLVFPLGIMCEGVCPQGPYLPKNCNIQHDCERWAFCYNGYCCNTTAFEHPDHECVDLRDDCEQHKDQCWQDATRVEFFQKCYKTCGYCKSDCIDGTDPRACAFFNGACESTAPIMHRALYHDCKRYCGFCALPNPLH</sequence>
<evidence type="ECO:0000313" key="4">
    <source>
        <dbReference type="WBParaSite" id="L893_g3898.t1"/>
    </source>
</evidence>
<protein>
    <submittedName>
        <fullName evidence="4">ShKT domain-containing protein</fullName>
    </submittedName>
</protein>
<feature type="chain" id="PRO_5009314493" evidence="1">
    <location>
        <begin position="23"/>
        <end position="149"/>
    </location>
</feature>
<dbReference type="AlphaFoldDB" id="A0A1I8ABJ0"/>
<dbReference type="InterPro" id="IPR003582">
    <property type="entry name" value="ShKT_dom"/>
</dbReference>
<dbReference type="Proteomes" id="UP000095287">
    <property type="component" value="Unplaced"/>
</dbReference>
<accession>A0A1I8ABJ0</accession>
<name>A0A1I8ABJ0_9BILA</name>
<feature type="domain" description="ShKT" evidence="2">
    <location>
        <begin position="103"/>
        <end position="143"/>
    </location>
</feature>
<feature type="domain" description="ShKT" evidence="2">
    <location>
        <begin position="65"/>
        <end position="101"/>
    </location>
</feature>
<feature type="signal peptide" evidence="1">
    <location>
        <begin position="1"/>
        <end position="22"/>
    </location>
</feature>
<keyword evidence="1" id="KW-0732">Signal</keyword>
<organism evidence="3 4">
    <name type="scientific">Steinernema glaseri</name>
    <dbReference type="NCBI Taxonomy" id="37863"/>
    <lineage>
        <taxon>Eukaryota</taxon>
        <taxon>Metazoa</taxon>
        <taxon>Ecdysozoa</taxon>
        <taxon>Nematoda</taxon>
        <taxon>Chromadorea</taxon>
        <taxon>Rhabditida</taxon>
        <taxon>Tylenchina</taxon>
        <taxon>Panagrolaimomorpha</taxon>
        <taxon>Strongyloidoidea</taxon>
        <taxon>Steinernematidae</taxon>
        <taxon>Steinernema</taxon>
    </lineage>
</organism>
<keyword evidence="3" id="KW-1185">Reference proteome</keyword>
<reference evidence="4" key="1">
    <citation type="submission" date="2016-11" db="UniProtKB">
        <authorList>
            <consortium name="WormBaseParasite"/>
        </authorList>
    </citation>
    <scope>IDENTIFICATION</scope>
</reference>
<dbReference type="SMART" id="SM00254">
    <property type="entry name" value="ShKT"/>
    <property type="match status" value="2"/>
</dbReference>
<evidence type="ECO:0000313" key="3">
    <source>
        <dbReference type="Proteomes" id="UP000095287"/>
    </source>
</evidence>
<dbReference type="WBParaSite" id="L893_g3898.t1">
    <property type="protein sequence ID" value="L893_g3898.t1"/>
    <property type="gene ID" value="L893_g3898"/>
</dbReference>
<evidence type="ECO:0000259" key="2">
    <source>
        <dbReference type="SMART" id="SM00254"/>
    </source>
</evidence>
<proteinExistence type="predicted"/>